<gene>
    <name evidence="1" type="ORF">SLEP1_g14528</name>
</gene>
<dbReference type="EMBL" id="BPVZ01000018">
    <property type="protein sequence ID" value="GKV02042.1"/>
    <property type="molecule type" value="Genomic_DNA"/>
</dbReference>
<protein>
    <submittedName>
        <fullName evidence="1">Uncharacterized protein</fullName>
    </submittedName>
</protein>
<evidence type="ECO:0000313" key="1">
    <source>
        <dbReference type="EMBL" id="GKV02042.1"/>
    </source>
</evidence>
<dbReference type="Proteomes" id="UP001054252">
    <property type="component" value="Unassembled WGS sequence"/>
</dbReference>
<dbReference type="AlphaFoldDB" id="A0AAV5IJG0"/>
<organism evidence="1 2">
    <name type="scientific">Rubroshorea leprosula</name>
    <dbReference type="NCBI Taxonomy" id="152421"/>
    <lineage>
        <taxon>Eukaryota</taxon>
        <taxon>Viridiplantae</taxon>
        <taxon>Streptophyta</taxon>
        <taxon>Embryophyta</taxon>
        <taxon>Tracheophyta</taxon>
        <taxon>Spermatophyta</taxon>
        <taxon>Magnoliopsida</taxon>
        <taxon>eudicotyledons</taxon>
        <taxon>Gunneridae</taxon>
        <taxon>Pentapetalae</taxon>
        <taxon>rosids</taxon>
        <taxon>malvids</taxon>
        <taxon>Malvales</taxon>
        <taxon>Dipterocarpaceae</taxon>
        <taxon>Rubroshorea</taxon>
    </lineage>
</organism>
<evidence type="ECO:0000313" key="2">
    <source>
        <dbReference type="Proteomes" id="UP001054252"/>
    </source>
</evidence>
<proteinExistence type="predicted"/>
<sequence>MFPRTERNPCRKPGSLQNLTKASTFVHSFLRALR</sequence>
<name>A0AAV5IJG0_9ROSI</name>
<accession>A0AAV5IJG0</accession>
<reference evidence="1 2" key="1">
    <citation type="journal article" date="2021" name="Commun. Biol.">
        <title>The genome of Shorea leprosula (Dipterocarpaceae) highlights the ecological relevance of drought in aseasonal tropical rainforests.</title>
        <authorList>
            <person name="Ng K.K.S."/>
            <person name="Kobayashi M.J."/>
            <person name="Fawcett J.A."/>
            <person name="Hatakeyama M."/>
            <person name="Paape T."/>
            <person name="Ng C.H."/>
            <person name="Ang C.C."/>
            <person name="Tnah L.H."/>
            <person name="Lee C.T."/>
            <person name="Nishiyama T."/>
            <person name="Sese J."/>
            <person name="O'Brien M.J."/>
            <person name="Copetti D."/>
            <person name="Mohd Noor M.I."/>
            <person name="Ong R.C."/>
            <person name="Putra M."/>
            <person name="Sireger I.Z."/>
            <person name="Indrioko S."/>
            <person name="Kosugi Y."/>
            <person name="Izuno A."/>
            <person name="Isagi Y."/>
            <person name="Lee S.L."/>
            <person name="Shimizu K.K."/>
        </authorList>
    </citation>
    <scope>NUCLEOTIDE SEQUENCE [LARGE SCALE GENOMIC DNA]</scope>
    <source>
        <strain evidence="1">214</strain>
    </source>
</reference>
<comment type="caution">
    <text evidence="1">The sequence shown here is derived from an EMBL/GenBank/DDBJ whole genome shotgun (WGS) entry which is preliminary data.</text>
</comment>
<keyword evidence="2" id="KW-1185">Reference proteome</keyword>